<dbReference type="InterPro" id="IPR048365">
    <property type="entry name" value="TNP-like_RNaseH_N"/>
</dbReference>
<evidence type="ECO:0000313" key="3">
    <source>
        <dbReference type="EMBL" id="GBP11366.1"/>
    </source>
</evidence>
<dbReference type="EMBL" id="BGZK01000046">
    <property type="protein sequence ID" value="GBP11366.1"/>
    <property type="molecule type" value="Genomic_DNA"/>
</dbReference>
<dbReference type="STRING" id="151549.A0A4C1TB16"/>
<dbReference type="AlphaFoldDB" id="A0A4C1TB16"/>
<gene>
    <name evidence="3" type="primary">THAP9</name>
    <name evidence="3" type="ORF">EVAR_92886_1</name>
</gene>
<keyword evidence="4" id="KW-1185">Reference proteome</keyword>
<evidence type="ECO:0000313" key="4">
    <source>
        <dbReference type="Proteomes" id="UP000299102"/>
    </source>
</evidence>
<feature type="region of interest" description="Disordered" evidence="1">
    <location>
        <begin position="17"/>
        <end position="57"/>
    </location>
</feature>
<organism evidence="3 4">
    <name type="scientific">Eumeta variegata</name>
    <name type="common">Bagworm moth</name>
    <name type="synonym">Eumeta japonica</name>
    <dbReference type="NCBI Taxonomy" id="151549"/>
    <lineage>
        <taxon>Eukaryota</taxon>
        <taxon>Metazoa</taxon>
        <taxon>Ecdysozoa</taxon>
        <taxon>Arthropoda</taxon>
        <taxon>Hexapoda</taxon>
        <taxon>Insecta</taxon>
        <taxon>Pterygota</taxon>
        <taxon>Neoptera</taxon>
        <taxon>Endopterygota</taxon>
        <taxon>Lepidoptera</taxon>
        <taxon>Glossata</taxon>
        <taxon>Ditrysia</taxon>
        <taxon>Tineoidea</taxon>
        <taxon>Psychidae</taxon>
        <taxon>Oiketicinae</taxon>
        <taxon>Eumeta</taxon>
    </lineage>
</organism>
<dbReference type="Proteomes" id="UP000299102">
    <property type="component" value="Unassembled WGS sequence"/>
</dbReference>
<accession>A0A4C1TB16</accession>
<protein>
    <submittedName>
        <fullName evidence="3">DNA transposase THAP9</fullName>
    </submittedName>
</protein>
<evidence type="ECO:0000256" key="1">
    <source>
        <dbReference type="SAM" id="MobiDB-lite"/>
    </source>
</evidence>
<sequence length="316" mass="35029">MPTGWVRIFRLRQRERAAGRGARGVQNSRFKVTPAERDGQTGDHQQTGTSSGGGVSQVHENLRERSAVGTLCIRWIPHNFTEAQELRRVNWCREMMQTFAGGDSNAVYNMATVFDEMAIRKQRLFHNQQKLGAINFGAGPQEGDADDNVASQALVFMLVSMTEHWKIPVGYFLIAGATADTKANLITTCLQKCHDAGVSVVSVTFDGCSANLAAAEILGCKLTDPNNLVTHFPYPCTEEKRLRAQAQSAGEHVKELTLCSPGGAERRKLPLMWHFLRACFECIHAAWSCAPRRFGVEGIQKRDLIVYLRLTVACYA</sequence>
<name>A0A4C1TB16_EUMVA</name>
<comment type="caution">
    <text evidence="3">The sequence shown here is derived from an EMBL/GenBank/DDBJ whole genome shotgun (WGS) entry which is preliminary data.</text>
</comment>
<dbReference type="OrthoDB" id="7312725at2759"/>
<reference evidence="3 4" key="1">
    <citation type="journal article" date="2019" name="Commun. Biol.">
        <title>The bagworm genome reveals a unique fibroin gene that provides high tensile strength.</title>
        <authorList>
            <person name="Kono N."/>
            <person name="Nakamura H."/>
            <person name="Ohtoshi R."/>
            <person name="Tomita M."/>
            <person name="Numata K."/>
            <person name="Arakawa K."/>
        </authorList>
    </citation>
    <scope>NUCLEOTIDE SEQUENCE [LARGE SCALE GENOMIC DNA]</scope>
</reference>
<proteinExistence type="predicted"/>
<evidence type="ECO:0000259" key="2">
    <source>
        <dbReference type="Pfam" id="PF21787"/>
    </source>
</evidence>
<feature type="domain" description="Transposable element P transposase-like RNase H" evidence="2">
    <location>
        <begin position="110"/>
        <end position="219"/>
    </location>
</feature>
<dbReference type="Pfam" id="PF21787">
    <property type="entry name" value="TNP-like_RNaseH_N"/>
    <property type="match status" value="1"/>
</dbReference>